<dbReference type="STRING" id="364200.SAMN04488515_0221"/>
<proteinExistence type="predicted"/>
<evidence type="ECO:0000313" key="3">
    <source>
        <dbReference type="Proteomes" id="UP000199167"/>
    </source>
</evidence>
<evidence type="ECO:0000256" key="1">
    <source>
        <dbReference type="SAM" id="Phobius"/>
    </source>
</evidence>
<name>A0A1I0MTY9_9RHOB</name>
<sequence length="179" mass="19950">MAELAKRQVWTGRGIYLALAITIIFIQLLPLDQRPTLFSPPDFLLVLTLVWVARRPDFVPFYMIGTVFFLTDLLFQRPPGLMSALVLIASEVIRSRAQSIRDLPFLGEFGLVAFAVIAVAAVNRATLAIVLTPQPYQLLELLHILATLIAIPFVMFSAQFIFGVRRPAPGQVDSMGQRL</sequence>
<dbReference type="RefSeq" id="WP_089989224.1">
    <property type="nucleotide sequence ID" value="NZ_FOIZ01000001.1"/>
</dbReference>
<keyword evidence="1" id="KW-0812">Transmembrane</keyword>
<dbReference type="AlphaFoldDB" id="A0A1I0MTY9"/>
<feature type="transmembrane region" description="Helical" evidence="1">
    <location>
        <begin position="12"/>
        <end position="31"/>
    </location>
</feature>
<feature type="transmembrane region" description="Helical" evidence="1">
    <location>
        <begin position="103"/>
        <end position="122"/>
    </location>
</feature>
<keyword evidence="1" id="KW-1133">Transmembrane helix</keyword>
<keyword evidence="1" id="KW-0472">Membrane</keyword>
<organism evidence="2 3">
    <name type="scientific">Cognatiyoonia koreensis</name>
    <dbReference type="NCBI Taxonomy" id="364200"/>
    <lineage>
        <taxon>Bacteria</taxon>
        <taxon>Pseudomonadati</taxon>
        <taxon>Pseudomonadota</taxon>
        <taxon>Alphaproteobacteria</taxon>
        <taxon>Rhodobacterales</taxon>
        <taxon>Paracoccaceae</taxon>
        <taxon>Cognatiyoonia</taxon>
    </lineage>
</organism>
<keyword evidence="3" id="KW-1185">Reference proteome</keyword>
<feature type="transmembrane region" description="Helical" evidence="1">
    <location>
        <begin position="58"/>
        <end position="75"/>
    </location>
</feature>
<protein>
    <submittedName>
        <fullName evidence="2">Rod shape-determining protein MreD</fullName>
    </submittedName>
</protein>
<dbReference type="OrthoDB" id="7629477at2"/>
<gene>
    <name evidence="2" type="ORF">SAMN04488515_0221</name>
</gene>
<feature type="transmembrane region" description="Helical" evidence="1">
    <location>
        <begin position="142"/>
        <end position="162"/>
    </location>
</feature>
<evidence type="ECO:0000313" key="2">
    <source>
        <dbReference type="EMBL" id="SEV91756.1"/>
    </source>
</evidence>
<dbReference type="Proteomes" id="UP000199167">
    <property type="component" value="Unassembled WGS sequence"/>
</dbReference>
<reference evidence="2 3" key="1">
    <citation type="submission" date="2016-10" db="EMBL/GenBank/DDBJ databases">
        <authorList>
            <person name="de Groot N.N."/>
        </authorList>
    </citation>
    <scope>NUCLEOTIDE SEQUENCE [LARGE SCALE GENOMIC DNA]</scope>
    <source>
        <strain evidence="2 3">DSM 17925</strain>
    </source>
</reference>
<dbReference type="EMBL" id="FOIZ01000001">
    <property type="protein sequence ID" value="SEV91756.1"/>
    <property type="molecule type" value="Genomic_DNA"/>
</dbReference>
<accession>A0A1I0MTY9</accession>